<accession>A0A7X3IIW2</accession>
<evidence type="ECO:0000313" key="2">
    <source>
        <dbReference type="EMBL" id="MWV44793.1"/>
    </source>
</evidence>
<dbReference type="Proteomes" id="UP000460318">
    <property type="component" value="Unassembled WGS sequence"/>
</dbReference>
<proteinExistence type="predicted"/>
<evidence type="ECO:0000313" key="3">
    <source>
        <dbReference type="Proteomes" id="UP000460318"/>
    </source>
</evidence>
<dbReference type="EMBL" id="WUBI01000002">
    <property type="protein sequence ID" value="MWV44793.1"/>
    <property type="molecule type" value="Genomic_DNA"/>
</dbReference>
<dbReference type="Pfam" id="PF17989">
    <property type="entry name" value="ALP_N"/>
    <property type="match status" value="1"/>
</dbReference>
<dbReference type="SUPFAM" id="SSF53067">
    <property type="entry name" value="Actin-like ATPase domain"/>
    <property type="match status" value="1"/>
</dbReference>
<dbReference type="AlphaFoldDB" id="A0A7X3IIW2"/>
<dbReference type="Gene3D" id="3.30.420.40">
    <property type="match status" value="1"/>
</dbReference>
<organism evidence="2 3">
    <name type="scientific">Paenibacillus dendrobii</name>
    <dbReference type="NCBI Taxonomy" id="2691084"/>
    <lineage>
        <taxon>Bacteria</taxon>
        <taxon>Bacillati</taxon>
        <taxon>Bacillota</taxon>
        <taxon>Bacilli</taxon>
        <taxon>Bacillales</taxon>
        <taxon>Paenibacillaceae</taxon>
        <taxon>Paenibacillus</taxon>
    </lineage>
</organism>
<protein>
    <recommendedName>
        <fullName evidence="1">Actin-like protein N-terminal domain-containing protein</fullName>
    </recommendedName>
</protein>
<gene>
    <name evidence="2" type="ORF">GRF59_14325</name>
</gene>
<dbReference type="RefSeq" id="WP_160498412.1">
    <property type="nucleotide sequence ID" value="NZ_WUBI01000002.1"/>
</dbReference>
<dbReference type="InterPro" id="IPR040607">
    <property type="entry name" value="ALP_N"/>
</dbReference>
<name>A0A7X3IIW2_9BACL</name>
<comment type="caution">
    <text evidence="2">The sequence shown here is derived from an EMBL/GenBank/DDBJ whole genome shotgun (WGS) entry which is preliminary data.</text>
</comment>
<reference evidence="2 3" key="1">
    <citation type="submission" date="2019-12" db="EMBL/GenBank/DDBJ databases">
        <title>Paenibacillus sp. nov., an endophytic bacterium isolated from the stem of Dendrobium.</title>
        <authorList>
            <person name="Zhao R."/>
        </authorList>
    </citation>
    <scope>NUCLEOTIDE SEQUENCE [LARGE SCALE GENOMIC DNA]</scope>
    <source>
        <strain evidence="2 3">HJL G12</strain>
    </source>
</reference>
<sequence>MSSELCVFDLGFSWSKGKKKNKIYVQPSIYGEAKPVFEENIKQDDFVFNDDLFVGKLALRHSDIKYFSLNDNKTEAMTSNVLMKTGLGYLNSSNPFNLVTGLPVKFYFTQREHMMSLIEGLNEADSYKIKKGKNKTNNIKINIDKYKIVPQGYGIAMDFLLTPEGKISNSGIAKKKILVIDLGFYTLNLLGLDKMEIMKESTSIILGVEKAYKLLQTYLQKAVGKSPAIYEMDTCVIEGRYEGRDIRLLIQKAFRPLSIQIQNEVESLNINFDYHLIGGGAAHNVFEQINLPNKILFDQLSQIRGYENVGVRLWK</sequence>
<dbReference type="CDD" id="cd24025">
    <property type="entry name" value="ASKHA_NBD_ParM_pCBH-like"/>
    <property type="match status" value="1"/>
</dbReference>
<keyword evidence="3" id="KW-1185">Reference proteome</keyword>
<evidence type="ECO:0000259" key="1">
    <source>
        <dbReference type="Pfam" id="PF17989"/>
    </source>
</evidence>
<feature type="domain" description="Actin-like protein N-terminal" evidence="1">
    <location>
        <begin position="9"/>
        <end position="154"/>
    </location>
</feature>
<dbReference type="InterPro" id="IPR043129">
    <property type="entry name" value="ATPase_NBD"/>
</dbReference>